<keyword evidence="2" id="KW-0472">Membrane</keyword>
<keyword evidence="2" id="KW-0812">Transmembrane</keyword>
<keyword evidence="3" id="KW-0503">Monooxygenase</keyword>
<dbReference type="RefSeq" id="WP_379014596.1">
    <property type="nucleotide sequence ID" value="NZ_JBHSDC010000022.1"/>
</dbReference>
<feature type="transmembrane region" description="Helical" evidence="2">
    <location>
        <begin position="13"/>
        <end position="31"/>
    </location>
</feature>
<evidence type="ECO:0000256" key="2">
    <source>
        <dbReference type="SAM" id="Phobius"/>
    </source>
</evidence>
<reference evidence="4" key="1">
    <citation type="journal article" date="2019" name="Int. J. Syst. Evol. Microbiol.">
        <title>The Global Catalogue of Microorganisms (GCM) 10K type strain sequencing project: providing services to taxonomists for standard genome sequencing and annotation.</title>
        <authorList>
            <consortium name="The Broad Institute Genomics Platform"/>
            <consortium name="The Broad Institute Genome Sequencing Center for Infectious Disease"/>
            <person name="Wu L."/>
            <person name="Ma J."/>
        </authorList>
    </citation>
    <scope>NUCLEOTIDE SEQUENCE [LARGE SCALE GENOMIC DNA]</scope>
    <source>
        <strain evidence="4">CECT 8010</strain>
    </source>
</reference>
<keyword evidence="2" id="KW-1133">Transmembrane helix</keyword>
<feature type="region of interest" description="Disordered" evidence="1">
    <location>
        <begin position="78"/>
        <end position="116"/>
    </location>
</feature>
<comment type="caution">
    <text evidence="3">The sequence shown here is derived from an EMBL/GenBank/DDBJ whole genome shotgun (WGS) entry which is preliminary data.</text>
</comment>
<sequence>MNCTLTIVRYPKYVGWAGFLSMAVFHVPLFLSKQISFYKLMGCGKNGTFDKSPDWRQWAVLVVNSQWSIASGEEVKGKEVKGKETESQDASNKCQEPRAKNGELRTENHEHNTQNAKPQIPNFLSAWFKFFRAEVLTIVLQPIEGHGTWDGKAVFGKLPKQTDYDGVIAVLTRATIRLSKLQNFWTNVDAVASQMLTAKGFITSFGIGEVPFIKQATFSVWDSKADMKNFAYNLHQHKDVIRKTHKEDWYSEDMFTRFIPIACYGTINGSNPLAGKL</sequence>
<name>A0ABV8PYM6_9BACT</name>
<dbReference type="InterPro" id="IPR049574">
    <property type="entry name" value="CrtA-like"/>
</dbReference>
<evidence type="ECO:0000313" key="4">
    <source>
        <dbReference type="Proteomes" id="UP001595906"/>
    </source>
</evidence>
<protein>
    <submittedName>
        <fullName evidence="3">Spheroidene monooxygenase</fullName>
    </submittedName>
</protein>
<dbReference type="Proteomes" id="UP001595906">
    <property type="component" value="Unassembled WGS sequence"/>
</dbReference>
<keyword evidence="4" id="KW-1185">Reference proteome</keyword>
<proteinExistence type="predicted"/>
<accession>A0ABV8PYM6</accession>
<keyword evidence="3" id="KW-0560">Oxidoreductase</keyword>
<evidence type="ECO:0000313" key="3">
    <source>
        <dbReference type="EMBL" id="MFC4232654.1"/>
    </source>
</evidence>
<organism evidence="3 4">
    <name type="scientific">Parasediminibacterium paludis</name>
    <dbReference type="NCBI Taxonomy" id="908966"/>
    <lineage>
        <taxon>Bacteria</taxon>
        <taxon>Pseudomonadati</taxon>
        <taxon>Bacteroidota</taxon>
        <taxon>Chitinophagia</taxon>
        <taxon>Chitinophagales</taxon>
        <taxon>Chitinophagaceae</taxon>
        <taxon>Parasediminibacterium</taxon>
    </lineage>
</organism>
<feature type="compositionally biased region" description="Basic and acidic residues" evidence="1">
    <location>
        <begin position="95"/>
        <end position="112"/>
    </location>
</feature>
<gene>
    <name evidence="3" type="ORF">ACFOW1_12195</name>
</gene>
<dbReference type="GO" id="GO:0004497">
    <property type="term" value="F:monooxygenase activity"/>
    <property type="evidence" value="ECO:0007669"/>
    <property type="project" value="UniProtKB-KW"/>
</dbReference>
<dbReference type="EMBL" id="JBHSDC010000022">
    <property type="protein sequence ID" value="MFC4232654.1"/>
    <property type="molecule type" value="Genomic_DNA"/>
</dbReference>
<dbReference type="CDD" id="cd21650">
    <property type="entry name" value="CrtA-like"/>
    <property type="match status" value="1"/>
</dbReference>
<evidence type="ECO:0000256" key="1">
    <source>
        <dbReference type="SAM" id="MobiDB-lite"/>
    </source>
</evidence>